<sequence length="80" mass="8389">MLIQDKPKGIDATTDVLELELVIRAVNQSSIAAGQLLAAQLLIDCSGSGSVGSRKQPKGHLSPFARLRSGLGVDSLAFRT</sequence>
<dbReference type="AlphaFoldDB" id="A0A2K0TUB5"/>
<evidence type="ECO:0000313" key="2">
    <source>
        <dbReference type="Proteomes" id="UP000236290"/>
    </source>
</evidence>
<dbReference type="Proteomes" id="UP000236290">
    <property type="component" value="Unassembled WGS sequence"/>
</dbReference>
<dbReference type="EMBL" id="MTYI01000217">
    <property type="protein sequence ID" value="PNP49129.1"/>
    <property type="molecule type" value="Genomic_DNA"/>
</dbReference>
<reference evidence="1 2" key="1">
    <citation type="submission" date="2017-02" db="EMBL/GenBank/DDBJ databases">
        <title>Genomes of Trichoderma spp. with biocontrol activity.</title>
        <authorList>
            <person name="Gardiner D."/>
            <person name="Kazan K."/>
            <person name="Vos C."/>
            <person name="Harvey P."/>
        </authorList>
    </citation>
    <scope>NUCLEOTIDE SEQUENCE [LARGE SCALE GENOMIC DNA]</scope>
    <source>
        <strain evidence="1 2">Tr1</strain>
    </source>
</reference>
<accession>A0A2K0TUB5</accession>
<protein>
    <submittedName>
        <fullName evidence="1">Uncharacterized protein</fullName>
    </submittedName>
</protein>
<evidence type="ECO:0000313" key="1">
    <source>
        <dbReference type="EMBL" id="PNP49129.1"/>
    </source>
</evidence>
<comment type="caution">
    <text evidence="1">The sequence shown here is derived from an EMBL/GenBank/DDBJ whole genome shotgun (WGS) entry which is preliminary data.</text>
</comment>
<gene>
    <name evidence="1" type="ORF">THARTR1_10203</name>
</gene>
<name>A0A2K0TUB5_TRIHA</name>
<organism evidence="1 2">
    <name type="scientific">Trichoderma harzianum</name>
    <name type="common">Hypocrea lixii</name>
    <dbReference type="NCBI Taxonomy" id="5544"/>
    <lineage>
        <taxon>Eukaryota</taxon>
        <taxon>Fungi</taxon>
        <taxon>Dikarya</taxon>
        <taxon>Ascomycota</taxon>
        <taxon>Pezizomycotina</taxon>
        <taxon>Sordariomycetes</taxon>
        <taxon>Hypocreomycetidae</taxon>
        <taxon>Hypocreales</taxon>
        <taxon>Hypocreaceae</taxon>
        <taxon>Trichoderma</taxon>
    </lineage>
</organism>
<proteinExistence type="predicted"/>